<sequence>MNETGIFLKFSILKKEAKSARILLFEYEVRKKRRLNLVMIDKIFYKKMLSKSFSIPVRVNYWDGDSEQYGEGTPEVTITFKEAVPIKELMRNASIALGEAYMDGRIQIDGSIQKLVKAAYESAESFFYNSKLKRFLPKQSHSEKHSKTDVQSHYDLGNDFYRLWLDPSMTYSCAYFENDNDTLEQAQLNKVHHIIKKLDPQPGKKLLDIGCGWGTLMLTAAKEYDLDVSGITLSEEQYLFVQKRIKEEGLEKRAHIYLEDYRELKKGPFDYITSVGMFEHVGKENLGAYFQTVSNYLSDDGVALIHGITRQQGGAFNGWINQYIFPGGYIPGMTENLQHIIDAGMQIFDMETLRRHYQRTLETWDKNFHDHLDVISEKTDEKFIRMWDLYLQACAASFESGNIDCIQYLISKGPSGRTLPKTRSYIYK</sequence>
<dbReference type="STRING" id="1423812.FD20_GL000775"/>
<evidence type="ECO:0000256" key="6">
    <source>
        <dbReference type="PIRSR" id="PIRSR003085-1"/>
    </source>
</evidence>
<dbReference type="GO" id="GO:0032259">
    <property type="term" value="P:methylation"/>
    <property type="evidence" value="ECO:0007669"/>
    <property type="project" value="UniProtKB-KW"/>
</dbReference>
<dbReference type="AlphaFoldDB" id="A0A0R1Q3T9"/>
<dbReference type="InterPro" id="IPR029063">
    <property type="entry name" value="SAM-dependent_MTases_sf"/>
</dbReference>
<evidence type="ECO:0000256" key="4">
    <source>
        <dbReference type="ARBA" id="ARBA00022691"/>
    </source>
</evidence>
<dbReference type="Pfam" id="PF02353">
    <property type="entry name" value="CMAS"/>
    <property type="match status" value="1"/>
</dbReference>
<dbReference type="Proteomes" id="UP000051155">
    <property type="component" value="Unassembled WGS sequence"/>
</dbReference>
<dbReference type="GO" id="GO:0008168">
    <property type="term" value="F:methyltransferase activity"/>
    <property type="evidence" value="ECO:0007669"/>
    <property type="project" value="UniProtKB-KW"/>
</dbReference>
<protein>
    <submittedName>
        <fullName evidence="8">Cyclopropane-fatty-acyl-phospholipid synthase</fullName>
    </submittedName>
</protein>
<evidence type="ECO:0000256" key="1">
    <source>
        <dbReference type="ARBA" id="ARBA00010815"/>
    </source>
</evidence>
<reference evidence="8 9" key="1">
    <citation type="journal article" date="2015" name="Genome Announc.">
        <title>Expanding the biotechnology potential of lactobacilli through comparative genomics of 213 strains and associated genera.</title>
        <authorList>
            <person name="Sun Z."/>
            <person name="Harris H.M."/>
            <person name="McCann A."/>
            <person name="Guo C."/>
            <person name="Argimon S."/>
            <person name="Zhang W."/>
            <person name="Yang X."/>
            <person name="Jeffery I.B."/>
            <person name="Cooney J.C."/>
            <person name="Kagawa T.F."/>
            <person name="Liu W."/>
            <person name="Song Y."/>
            <person name="Salvetti E."/>
            <person name="Wrobel A."/>
            <person name="Rasinkangas P."/>
            <person name="Parkhill J."/>
            <person name="Rea M.C."/>
            <person name="O'Sullivan O."/>
            <person name="Ritari J."/>
            <person name="Douillard F.P."/>
            <person name="Paul Ross R."/>
            <person name="Yang R."/>
            <person name="Briner A.E."/>
            <person name="Felis G.E."/>
            <person name="de Vos W.M."/>
            <person name="Barrangou R."/>
            <person name="Klaenhammer T.R."/>
            <person name="Caufield P.W."/>
            <person name="Cui Y."/>
            <person name="Zhang H."/>
            <person name="O'Toole P.W."/>
        </authorList>
    </citation>
    <scope>NUCLEOTIDE SEQUENCE [LARGE SCALE GENOMIC DNA]</scope>
    <source>
        <strain evidence="8 9">DSM 19971</strain>
    </source>
</reference>
<keyword evidence="9" id="KW-1185">Reference proteome</keyword>
<evidence type="ECO:0000313" key="9">
    <source>
        <dbReference type="Proteomes" id="UP000051155"/>
    </source>
</evidence>
<keyword evidence="2" id="KW-0489">Methyltransferase</keyword>
<accession>A0A0R1Q3T9</accession>
<keyword evidence="5" id="KW-0443">Lipid metabolism</keyword>
<comment type="similarity">
    <text evidence="1">Belongs to the CFA/CMAS family.</text>
</comment>
<organism evidence="8 9">
    <name type="scientific">Liquorilactobacillus uvarum DSM 19971</name>
    <dbReference type="NCBI Taxonomy" id="1423812"/>
    <lineage>
        <taxon>Bacteria</taxon>
        <taxon>Bacillati</taxon>
        <taxon>Bacillota</taxon>
        <taxon>Bacilli</taxon>
        <taxon>Lactobacillales</taxon>
        <taxon>Lactobacillaceae</taxon>
        <taxon>Liquorilactobacillus</taxon>
    </lineage>
</organism>
<comment type="caution">
    <text evidence="8">The sequence shown here is derived from an EMBL/GenBank/DDBJ whole genome shotgun (WGS) entry which is preliminary data.</text>
</comment>
<dbReference type="PANTHER" id="PTHR43667:SF1">
    <property type="entry name" value="CYCLOPROPANE-FATTY-ACYL-PHOSPHOLIPID SYNTHASE"/>
    <property type="match status" value="1"/>
</dbReference>
<dbReference type="PATRIC" id="fig|1423812.3.peg.839"/>
<dbReference type="EMBL" id="AZEG01000018">
    <property type="protein sequence ID" value="KRL36965.1"/>
    <property type="molecule type" value="Genomic_DNA"/>
</dbReference>
<dbReference type="InterPro" id="IPR050723">
    <property type="entry name" value="CFA/CMAS"/>
</dbReference>
<dbReference type="SUPFAM" id="SSF53335">
    <property type="entry name" value="S-adenosyl-L-methionine-dependent methyltransferases"/>
    <property type="match status" value="1"/>
</dbReference>
<feature type="active site" evidence="6">
    <location>
        <position position="394"/>
    </location>
</feature>
<evidence type="ECO:0000256" key="5">
    <source>
        <dbReference type="ARBA" id="ARBA00023098"/>
    </source>
</evidence>
<evidence type="ECO:0000256" key="2">
    <source>
        <dbReference type="ARBA" id="ARBA00022603"/>
    </source>
</evidence>
<evidence type="ECO:0000259" key="7">
    <source>
        <dbReference type="Pfam" id="PF25371"/>
    </source>
</evidence>
<dbReference type="PANTHER" id="PTHR43667">
    <property type="entry name" value="CYCLOPROPANE-FATTY-ACYL-PHOSPHOLIPID SYNTHASE"/>
    <property type="match status" value="1"/>
</dbReference>
<dbReference type="InterPro" id="IPR057206">
    <property type="entry name" value="DUF7884"/>
</dbReference>
<evidence type="ECO:0000313" key="8">
    <source>
        <dbReference type="EMBL" id="KRL36965.1"/>
    </source>
</evidence>
<keyword evidence="3" id="KW-0808">Transferase</keyword>
<feature type="domain" description="DUF7884" evidence="7">
    <location>
        <begin position="44"/>
        <end position="131"/>
    </location>
</feature>
<dbReference type="GO" id="GO:0008610">
    <property type="term" value="P:lipid biosynthetic process"/>
    <property type="evidence" value="ECO:0007669"/>
    <property type="project" value="InterPro"/>
</dbReference>
<proteinExistence type="inferred from homology"/>
<dbReference type="CDD" id="cd02440">
    <property type="entry name" value="AdoMet_MTases"/>
    <property type="match status" value="1"/>
</dbReference>
<dbReference type="InterPro" id="IPR003333">
    <property type="entry name" value="CMAS"/>
</dbReference>
<keyword evidence="4" id="KW-0949">S-adenosyl-L-methionine</keyword>
<dbReference type="Pfam" id="PF25371">
    <property type="entry name" value="DUF7884"/>
    <property type="match status" value="1"/>
</dbReference>
<dbReference type="Gene3D" id="3.40.50.150">
    <property type="entry name" value="Vaccinia Virus protein VP39"/>
    <property type="match status" value="1"/>
</dbReference>
<name>A0A0R1Q3T9_9LACO</name>
<gene>
    <name evidence="8" type="ORF">FD20_GL000775</name>
</gene>
<dbReference type="PIRSF" id="PIRSF003085">
    <property type="entry name" value="CMAS"/>
    <property type="match status" value="1"/>
</dbReference>
<evidence type="ECO:0000256" key="3">
    <source>
        <dbReference type="ARBA" id="ARBA00022679"/>
    </source>
</evidence>